<feature type="signal peptide" evidence="2">
    <location>
        <begin position="1"/>
        <end position="31"/>
    </location>
</feature>
<sequence length="324" mass="33543">MTPTRPLLPLATIAASAAAVAVVAAPASALAAKPSVSTSAPTRVESASARLNAKVDPNGATTTYNFQYGPTRKLGTSTPVAPAGSGTRAITARADIAGLKANTTYYYRVIASNASGVVSGGTRSFRTKKVPLSLSLTATPNPVTIGAPTTLTGQLAGTGGGDRRIQLQINAFPYTSGFANAGNSVVTKPDGSFSIPVLGLTSNAQFRVVATEPKRLVSAPIIVGVSPVVRTAVSTTRPRRGSRVRFAGTVSPSWVPAQMAVQKRNSEGRWVTVGGGITRTLREDASRYAVRVTVPRGGTYRVFVGLADSRYAPAVGPEIRLHTR</sequence>
<dbReference type="GO" id="GO:0005975">
    <property type="term" value="P:carbohydrate metabolic process"/>
    <property type="evidence" value="ECO:0007669"/>
    <property type="project" value="UniProtKB-ARBA"/>
</dbReference>
<accession>A0A2T4UDG1</accession>
<evidence type="ECO:0000256" key="1">
    <source>
        <dbReference type="ARBA" id="ARBA00023295"/>
    </source>
</evidence>
<dbReference type="InterPro" id="IPR036116">
    <property type="entry name" value="FN3_sf"/>
</dbReference>
<dbReference type="InterPro" id="IPR003961">
    <property type="entry name" value="FN3_dom"/>
</dbReference>
<feature type="chain" id="PRO_5015641930" description="Fibronectin type-III domain-containing protein" evidence="2">
    <location>
        <begin position="32"/>
        <end position="324"/>
    </location>
</feature>
<evidence type="ECO:0000259" key="3">
    <source>
        <dbReference type="PROSITE" id="PS50853"/>
    </source>
</evidence>
<dbReference type="InterPro" id="IPR013783">
    <property type="entry name" value="Ig-like_fold"/>
</dbReference>
<evidence type="ECO:0000313" key="5">
    <source>
        <dbReference type="Proteomes" id="UP000240739"/>
    </source>
</evidence>
<name>A0A2T4UDG1_9ACTN</name>
<evidence type="ECO:0000256" key="2">
    <source>
        <dbReference type="SAM" id="SignalP"/>
    </source>
</evidence>
<reference evidence="4 5" key="1">
    <citation type="submission" date="2018-03" db="EMBL/GenBank/DDBJ databases">
        <title>Aquarubrobacter algicola gen. nov., sp. nov., a novel actinobacterium isolated from shallow eutrophic lake during the end of cyanobacterial harmful algal blooms.</title>
        <authorList>
            <person name="Chun S.J."/>
        </authorList>
    </citation>
    <scope>NUCLEOTIDE SEQUENCE [LARGE SCALE GENOMIC DNA]</scope>
    <source>
        <strain evidence="4 5">Seoho-28</strain>
    </source>
</reference>
<keyword evidence="5" id="KW-1185">Reference proteome</keyword>
<comment type="caution">
    <text evidence="4">The sequence shown here is derived from an EMBL/GenBank/DDBJ whole genome shotgun (WGS) entry which is preliminary data.</text>
</comment>
<keyword evidence="1" id="KW-0326">Glycosidase</keyword>
<dbReference type="RefSeq" id="WP_107570581.1">
    <property type="nucleotide sequence ID" value="NZ_PYYB01000003.1"/>
</dbReference>
<dbReference type="GO" id="GO:0016798">
    <property type="term" value="F:hydrolase activity, acting on glycosyl bonds"/>
    <property type="evidence" value="ECO:0007669"/>
    <property type="project" value="UniProtKB-KW"/>
</dbReference>
<dbReference type="AlphaFoldDB" id="A0A2T4UDG1"/>
<keyword evidence="1" id="KW-0378">Hydrolase</keyword>
<dbReference type="Proteomes" id="UP000240739">
    <property type="component" value="Unassembled WGS sequence"/>
</dbReference>
<dbReference type="SUPFAM" id="SSF49265">
    <property type="entry name" value="Fibronectin type III"/>
    <property type="match status" value="1"/>
</dbReference>
<organism evidence="4 5">
    <name type="scientific">Paraconexibacter algicola</name>
    <dbReference type="NCBI Taxonomy" id="2133960"/>
    <lineage>
        <taxon>Bacteria</taxon>
        <taxon>Bacillati</taxon>
        <taxon>Actinomycetota</taxon>
        <taxon>Thermoleophilia</taxon>
        <taxon>Solirubrobacterales</taxon>
        <taxon>Paraconexibacteraceae</taxon>
        <taxon>Paraconexibacter</taxon>
    </lineage>
</organism>
<dbReference type="PROSITE" id="PS50853">
    <property type="entry name" value="FN3"/>
    <property type="match status" value="1"/>
</dbReference>
<feature type="domain" description="Fibronectin type-III" evidence="3">
    <location>
        <begin position="33"/>
        <end position="133"/>
    </location>
</feature>
<dbReference type="Gene3D" id="2.60.40.10">
    <property type="entry name" value="Immunoglobulins"/>
    <property type="match status" value="1"/>
</dbReference>
<gene>
    <name evidence="4" type="ORF">C7Y72_17990</name>
</gene>
<evidence type="ECO:0000313" key="4">
    <source>
        <dbReference type="EMBL" id="PTL55538.1"/>
    </source>
</evidence>
<keyword evidence="2" id="KW-0732">Signal</keyword>
<dbReference type="OrthoDB" id="9816550at2"/>
<dbReference type="EMBL" id="PYYB01000003">
    <property type="protein sequence ID" value="PTL55538.1"/>
    <property type="molecule type" value="Genomic_DNA"/>
</dbReference>
<protein>
    <recommendedName>
        <fullName evidence="3">Fibronectin type-III domain-containing protein</fullName>
    </recommendedName>
</protein>
<proteinExistence type="predicted"/>